<dbReference type="GO" id="GO:0005886">
    <property type="term" value="C:plasma membrane"/>
    <property type="evidence" value="ECO:0007669"/>
    <property type="project" value="UniProtKB-SubCell"/>
</dbReference>
<dbReference type="InterPro" id="IPR036259">
    <property type="entry name" value="MFS_trans_sf"/>
</dbReference>
<evidence type="ECO:0000313" key="8">
    <source>
        <dbReference type="EMBL" id="MBD1382959.1"/>
    </source>
</evidence>
<dbReference type="PANTHER" id="PTHR42718:SF9">
    <property type="entry name" value="MAJOR FACILITATOR SUPERFAMILY MULTIDRUG TRANSPORTER MFSC"/>
    <property type="match status" value="1"/>
</dbReference>
<feature type="transmembrane region" description="Helical" evidence="6">
    <location>
        <begin position="345"/>
        <end position="366"/>
    </location>
</feature>
<feature type="transmembrane region" description="Helical" evidence="6">
    <location>
        <begin position="194"/>
        <end position="213"/>
    </location>
</feature>
<comment type="subcellular location">
    <subcellularLocation>
        <location evidence="1">Cell membrane</location>
        <topology evidence="1">Multi-pass membrane protein</topology>
    </subcellularLocation>
</comment>
<protein>
    <submittedName>
        <fullName evidence="8">MFS transporter</fullName>
    </submittedName>
</protein>
<dbReference type="PANTHER" id="PTHR42718">
    <property type="entry name" value="MAJOR FACILITATOR SUPERFAMILY MULTIDRUG TRANSPORTER MFSC"/>
    <property type="match status" value="1"/>
</dbReference>
<dbReference type="PRINTS" id="PR01036">
    <property type="entry name" value="TCRTETB"/>
</dbReference>
<keyword evidence="5 6" id="KW-0472">Membrane</keyword>
<feature type="transmembrane region" description="Helical" evidence="6">
    <location>
        <begin position="378"/>
        <end position="401"/>
    </location>
</feature>
<comment type="caution">
    <text evidence="8">The sequence shown here is derived from an EMBL/GenBank/DDBJ whole genome shotgun (WGS) entry which is preliminary data.</text>
</comment>
<proteinExistence type="predicted"/>
<dbReference type="PROSITE" id="PS50850">
    <property type="entry name" value="MFS"/>
    <property type="match status" value="1"/>
</dbReference>
<evidence type="ECO:0000259" key="7">
    <source>
        <dbReference type="PROSITE" id="PS50850"/>
    </source>
</evidence>
<sequence>MDQDVQKQTGEKLIRIVMFTLALSAMSVLMFNFVLPEISEAFDLTTAQVSWVTSSYALIYGLGTVIYGKLADRYKLKNLLTFGLLFFALGSLIGFASQTFWMVLAARCLQAVGAAAIPATAMLIPLRYFPPDRRGSAMGMAFVGLAVGSALGPVISALIVSIAHWRWLFCIPLFILITLPFYRKYLGDENGSAGKLDWVGGSLLAAAVTLLLLSVTSGAWSFAIGGLLAIVLFIFRIRHVSEPFVEPKLFTNKSYTISLIIAFLISGIGFSLYFLSPLLLSHVYQLPPGWIGFAMVPAAAASAFLGRRGGMMADSKGNPFLFFVASGLLLTSFVLLSTFTGSHAVFIAVFLIFGNVGQTFIMIAMSNSVSMTLPAGQAGVGMGLLSMLNFVAGGMAAGVYGKVVDLGSDVHWNPANFYPNGVVYSNIFLVLAALQAGILLFYYFQFGKAPIIHSNFVENK</sequence>
<evidence type="ECO:0000256" key="4">
    <source>
        <dbReference type="ARBA" id="ARBA00022989"/>
    </source>
</evidence>
<dbReference type="Proteomes" id="UP000626844">
    <property type="component" value="Unassembled WGS sequence"/>
</dbReference>
<feature type="transmembrane region" description="Helical" evidence="6">
    <location>
        <begin position="141"/>
        <end position="159"/>
    </location>
</feature>
<evidence type="ECO:0000256" key="6">
    <source>
        <dbReference type="SAM" id="Phobius"/>
    </source>
</evidence>
<evidence type="ECO:0000256" key="1">
    <source>
        <dbReference type="ARBA" id="ARBA00004651"/>
    </source>
</evidence>
<feature type="transmembrane region" description="Helical" evidence="6">
    <location>
        <begin position="12"/>
        <end position="35"/>
    </location>
</feature>
<keyword evidence="4 6" id="KW-1133">Transmembrane helix</keyword>
<feature type="transmembrane region" description="Helical" evidence="6">
    <location>
        <begin position="421"/>
        <end position="444"/>
    </location>
</feature>
<keyword evidence="9" id="KW-1185">Reference proteome</keyword>
<organism evidence="8 9">
    <name type="scientific">Metabacillus arenae</name>
    <dbReference type="NCBI Taxonomy" id="2771434"/>
    <lineage>
        <taxon>Bacteria</taxon>
        <taxon>Bacillati</taxon>
        <taxon>Bacillota</taxon>
        <taxon>Bacilli</taxon>
        <taxon>Bacillales</taxon>
        <taxon>Bacillaceae</taxon>
        <taxon>Metabacillus</taxon>
    </lineage>
</organism>
<evidence type="ECO:0000256" key="2">
    <source>
        <dbReference type="ARBA" id="ARBA00022448"/>
    </source>
</evidence>
<dbReference type="AlphaFoldDB" id="A0A926NJN5"/>
<keyword evidence="2" id="KW-0813">Transport</keyword>
<feature type="transmembrane region" description="Helical" evidence="6">
    <location>
        <begin position="165"/>
        <end position="182"/>
    </location>
</feature>
<dbReference type="Pfam" id="PF07690">
    <property type="entry name" value="MFS_1"/>
    <property type="match status" value="2"/>
</dbReference>
<dbReference type="CDD" id="cd17321">
    <property type="entry name" value="MFS_MMR_MDR_like"/>
    <property type="match status" value="1"/>
</dbReference>
<dbReference type="RefSeq" id="WP_191161656.1">
    <property type="nucleotide sequence ID" value="NZ_JACXAI010000040.1"/>
</dbReference>
<dbReference type="InterPro" id="IPR011701">
    <property type="entry name" value="MFS"/>
</dbReference>
<dbReference type="Gene3D" id="1.20.1250.20">
    <property type="entry name" value="MFS general substrate transporter like domains"/>
    <property type="match status" value="2"/>
</dbReference>
<reference evidence="8" key="1">
    <citation type="submission" date="2020-09" db="EMBL/GenBank/DDBJ databases">
        <title>A novel bacterium of genus Bacillus, isolated from South China Sea.</title>
        <authorList>
            <person name="Huang H."/>
            <person name="Mo K."/>
            <person name="Hu Y."/>
        </authorList>
    </citation>
    <scope>NUCLEOTIDE SEQUENCE</scope>
    <source>
        <strain evidence="8">IB182487</strain>
    </source>
</reference>
<dbReference type="GO" id="GO:0022857">
    <property type="term" value="F:transmembrane transporter activity"/>
    <property type="evidence" value="ECO:0007669"/>
    <property type="project" value="InterPro"/>
</dbReference>
<feature type="transmembrane region" description="Helical" evidence="6">
    <location>
        <begin position="79"/>
        <end position="103"/>
    </location>
</feature>
<dbReference type="SUPFAM" id="SSF103473">
    <property type="entry name" value="MFS general substrate transporter"/>
    <property type="match status" value="2"/>
</dbReference>
<accession>A0A926NJN5</accession>
<gene>
    <name evidence="8" type="ORF">IC621_22420</name>
</gene>
<feature type="transmembrane region" description="Helical" evidence="6">
    <location>
        <begin position="255"/>
        <end position="275"/>
    </location>
</feature>
<dbReference type="EMBL" id="JACXAI010000040">
    <property type="protein sequence ID" value="MBD1382959.1"/>
    <property type="molecule type" value="Genomic_DNA"/>
</dbReference>
<evidence type="ECO:0000256" key="5">
    <source>
        <dbReference type="ARBA" id="ARBA00023136"/>
    </source>
</evidence>
<feature type="transmembrane region" description="Helical" evidence="6">
    <location>
        <begin position="47"/>
        <end position="67"/>
    </location>
</feature>
<feature type="domain" description="Major facilitator superfamily (MFS) profile" evidence="7">
    <location>
        <begin position="13"/>
        <end position="450"/>
    </location>
</feature>
<feature type="transmembrane region" description="Helical" evidence="6">
    <location>
        <begin position="318"/>
        <end position="339"/>
    </location>
</feature>
<dbReference type="InterPro" id="IPR020846">
    <property type="entry name" value="MFS_dom"/>
</dbReference>
<keyword evidence="3 6" id="KW-0812">Transmembrane</keyword>
<feature type="transmembrane region" description="Helical" evidence="6">
    <location>
        <begin position="287"/>
        <end position="306"/>
    </location>
</feature>
<evidence type="ECO:0000313" key="9">
    <source>
        <dbReference type="Proteomes" id="UP000626844"/>
    </source>
</evidence>
<evidence type="ECO:0000256" key="3">
    <source>
        <dbReference type="ARBA" id="ARBA00022692"/>
    </source>
</evidence>
<name>A0A926NJN5_9BACI</name>